<accession>A0A2H1I6N9</accession>
<dbReference type="SUPFAM" id="SSF81301">
    <property type="entry name" value="Nucleotidyltransferase"/>
    <property type="match status" value="1"/>
</dbReference>
<dbReference type="OrthoDB" id="4066793at2"/>
<protein>
    <recommendedName>
        <fullName evidence="3">Adenylyltransferase AadA C-terminal domain-containing protein</fullName>
    </recommendedName>
</protein>
<name>A0A2H1I6N9_BRELN</name>
<evidence type="ECO:0000313" key="2">
    <source>
        <dbReference type="Proteomes" id="UP000234498"/>
    </source>
</evidence>
<dbReference type="AlphaFoldDB" id="A0A2H1I6N9"/>
<dbReference type="RefSeq" id="WP_101593985.1">
    <property type="nucleotide sequence ID" value="NZ_FXZA01000002.1"/>
</dbReference>
<dbReference type="InterPro" id="IPR043519">
    <property type="entry name" value="NT_sf"/>
</dbReference>
<organism evidence="1 2">
    <name type="scientific">Brevibacterium linens</name>
    <dbReference type="NCBI Taxonomy" id="1703"/>
    <lineage>
        <taxon>Bacteria</taxon>
        <taxon>Bacillati</taxon>
        <taxon>Actinomycetota</taxon>
        <taxon>Actinomycetes</taxon>
        <taxon>Micrococcales</taxon>
        <taxon>Brevibacteriaceae</taxon>
        <taxon>Brevibacterium</taxon>
    </lineage>
</organism>
<gene>
    <name evidence="1" type="ORF">BLIN101_00896</name>
</gene>
<dbReference type="EMBL" id="FXZA01000002">
    <property type="protein sequence ID" value="SMX70800.1"/>
    <property type="molecule type" value="Genomic_DNA"/>
</dbReference>
<evidence type="ECO:0000313" key="1">
    <source>
        <dbReference type="EMBL" id="SMX70800.1"/>
    </source>
</evidence>
<proteinExistence type="predicted"/>
<sequence>MRSQLPADAATAVRSYLRLADRILPGGIIACAATGSIALGAYRPGRSDIDLVAVIAEEWRTRSDLVRRLRLLHLSQVPRLTAGAVRGRGVSACCNTVFVAESEVSRPVTQIRPIASHTGEIFDQNDAFDVNPVVWKELTDGGIAVRGRPVSAWDVDAQPEALRPWIRTNLREYWSPLVAQLRDRPPQDSTTLLRRLLTSPRGLTAGTVAWCVLGPARMHHTLMTGEIIGKEEAGFHALTAFPDHTPITEVALAKIRGARIPSAQPRRQWRSLTASAMEDIIEDAQTVGKPTTN</sequence>
<dbReference type="Proteomes" id="UP000234498">
    <property type="component" value="Unassembled WGS sequence"/>
</dbReference>
<reference evidence="1 2" key="1">
    <citation type="submission" date="2017-03" db="EMBL/GenBank/DDBJ databases">
        <authorList>
            <person name="Afonso C.L."/>
            <person name="Miller P.J."/>
            <person name="Scott M.A."/>
            <person name="Spackman E."/>
            <person name="Goraichik I."/>
            <person name="Dimitrov K.M."/>
            <person name="Suarez D.L."/>
            <person name="Swayne D.E."/>
        </authorList>
    </citation>
    <scope>NUCLEOTIDE SEQUENCE [LARGE SCALE GENOMIC DNA]</scope>
    <source>
        <strain evidence="1 2">Mu101</strain>
    </source>
</reference>
<evidence type="ECO:0008006" key="3">
    <source>
        <dbReference type="Google" id="ProtNLM"/>
    </source>
</evidence>